<reference evidence="1 2" key="1">
    <citation type="submission" date="2018-01" db="EMBL/GenBank/DDBJ databases">
        <title>Metagenomic assembled genomes from two thermal pools in the Uzon Caldera, Kamchatka, Russia.</title>
        <authorList>
            <person name="Wilkins L."/>
            <person name="Ettinger C."/>
        </authorList>
    </citation>
    <scope>NUCLEOTIDE SEQUENCE [LARGE SCALE GENOMIC DNA]</scope>
    <source>
        <strain evidence="1">ZAV-02</strain>
    </source>
</reference>
<dbReference type="Pfam" id="PF13591">
    <property type="entry name" value="MerR_2"/>
    <property type="match status" value="1"/>
</dbReference>
<gene>
    <name evidence="1" type="ORF">C0184_11150</name>
</gene>
<dbReference type="Proteomes" id="UP000243376">
    <property type="component" value="Unassembled WGS sequence"/>
</dbReference>
<name>A0A2J6X2S0_9CHLR</name>
<evidence type="ECO:0008006" key="3">
    <source>
        <dbReference type="Google" id="ProtNLM"/>
    </source>
</evidence>
<accession>A0A2J6X2S0</accession>
<organism evidence="1 2">
    <name type="scientific">Chloroflexus aggregans</name>
    <dbReference type="NCBI Taxonomy" id="152260"/>
    <lineage>
        <taxon>Bacteria</taxon>
        <taxon>Bacillati</taxon>
        <taxon>Chloroflexota</taxon>
        <taxon>Chloroflexia</taxon>
        <taxon>Chloroflexales</taxon>
        <taxon>Chloroflexineae</taxon>
        <taxon>Chloroflexaceae</taxon>
        <taxon>Chloroflexus</taxon>
    </lineage>
</organism>
<evidence type="ECO:0000313" key="1">
    <source>
        <dbReference type="EMBL" id="PMP78293.1"/>
    </source>
</evidence>
<dbReference type="InterPro" id="IPR009061">
    <property type="entry name" value="DNA-bd_dom_put_sf"/>
</dbReference>
<protein>
    <recommendedName>
        <fullName evidence="3">MerR family transcriptional regulator</fullName>
    </recommendedName>
</protein>
<comment type="caution">
    <text evidence="1">The sequence shown here is derived from an EMBL/GenBank/DDBJ whole genome shotgun (WGS) entry which is preliminary data.</text>
</comment>
<dbReference type="SUPFAM" id="SSF46955">
    <property type="entry name" value="Putative DNA-binding domain"/>
    <property type="match status" value="1"/>
</dbReference>
<evidence type="ECO:0000313" key="2">
    <source>
        <dbReference type="Proteomes" id="UP000243376"/>
    </source>
</evidence>
<dbReference type="Gene3D" id="1.10.1660.10">
    <property type="match status" value="1"/>
</dbReference>
<proteinExistence type="predicted"/>
<sequence length="105" mass="12297">MLVRRMSLEELARATGLPVPVLQYLADVGYIHPFPQLPAAEFDELRRIRRLIDDLGVATDTVDLILHMRRRMLAMQREIARLRAELAYRRAFDGVTTWVDADWYE</sequence>
<dbReference type="EMBL" id="PNIQ01000744">
    <property type="protein sequence ID" value="PMP78293.1"/>
    <property type="molecule type" value="Genomic_DNA"/>
</dbReference>
<dbReference type="AlphaFoldDB" id="A0A2J6X2S0"/>